<gene>
    <name evidence="3" type="ORF">KP78_08700</name>
</gene>
<comment type="caution">
    <text evidence="3">The sequence shown here is derived from an EMBL/GenBank/DDBJ whole genome shotgun (WGS) entry which is preliminary data.</text>
</comment>
<reference evidence="3 4" key="1">
    <citation type="submission" date="2015-01" db="EMBL/GenBank/DDBJ databases">
        <title>Genome sequencing of Jeotgalibacillus soli.</title>
        <authorList>
            <person name="Goh K.M."/>
            <person name="Chan K.-G."/>
            <person name="Yaakop A.S."/>
            <person name="Ee R."/>
            <person name="Gan H.M."/>
            <person name="Chan C.S."/>
        </authorList>
    </citation>
    <scope>NUCLEOTIDE SEQUENCE [LARGE SCALE GENOMIC DNA]</scope>
    <source>
        <strain evidence="3 4">P9</strain>
    </source>
</reference>
<evidence type="ECO:0000259" key="2">
    <source>
        <dbReference type="Pfam" id="PF13556"/>
    </source>
</evidence>
<dbReference type="InterPro" id="IPR042070">
    <property type="entry name" value="PucR_C-HTH_sf"/>
</dbReference>
<feature type="domain" description="PucR C-terminal helix-turn-helix" evidence="2">
    <location>
        <begin position="468"/>
        <end position="525"/>
    </location>
</feature>
<evidence type="ECO:0000313" key="4">
    <source>
        <dbReference type="Proteomes" id="UP000031938"/>
    </source>
</evidence>
<name>A0A0C2VKH5_9BACL</name>
<dbReference type="PANTHER" id="PTHR33744">
    <property type="entry name" value="CARBOHYDRATE DIACID REGULATOR"/>
    <property type="match status" value="1"/>
</dbReference>
<keyword evidence="4" id="KW-1185">Reference proteome</keyword>
<dbReference type="InterPro" id="IPR012914">
    <property type="entry name" value="PucR_dom"/>
</dbReference>
<dbReference type="PANTHER" id="PTHR33744:SF1">
    <property type="entry name" value="DNA-BINDING TRANSCRIPTIONAL ACTIVATOR ADER"/>
    <property type="match status" value="1"/>
</dbReference>
<dbReference type="Gene3D" id="1.10.10.2840">
    <property type="entry name" value="PucR C-terminal helix-turn-helix domain"/>
    <property type="match status" value="1"/>
</dbReference>
<evidence type="ECO:0000259" key="1">
    <source>
        <dbReference type="Pfam" id="PF07905"/>
    </source>
</evidence>
<dbReference type="PATRIC" id="fig|889306.3.peg.873"/>
<dbReference type="Pfam" id="PF07905">
    <property type="entry name" value="PucR"/>
    <property type="match status" value="1"/>
</dbReference>
<organism evidence="3 4">
    <name type="scientific">Jeotgalibacillus soli</name>
    <dbReference type="NCBI Taxonomy" id="889306"/>
    <lineage>
        <taxon>Bacteria</taxon>
        <taxon>Bacillati</taxon>
        <taxon>Bacillota</taxon>
        <taxon>Bacilli</taxon>
        <taxon>Bacillales</taxon>
        <taxon>Caryophanaceae</taxon>
        <taxon>Jeotgalibacillus</taxon>
    </lineage>
</organism>
<dbReference type="RefSeq" id="WP_041086548.1">
    <property type="nucleotide sequence ID" value="NZ_JXRP01000009.1"/>
</dbReference>
<dbReference type="InterPro" id="IPR051448">
    <property type="entry name" value="CdaR-like_regulators"/>
</dbReference>
<dbReference type="STRING" id="889306.KP78_08700"/>
<evidence type="ECO:0000313" key="3">
    <source>
        <dbReference type="EMBL" id="KIL49402.1"/>
    </source>
</evidence>
<dbReference type="EMBL" id="JXRP01000009">
    <property type="protein sequence ID" value="KIL49402.1"/>
    <property type="molecule type" value="Genomic_DNA"/>
</dbReference>
<proteinExistence type="predicted"/>
<dbReference type="InterPro" id="IPR025736">
    <property type="entry name" value="PucR_C-HTH_dom"/>
</dbReference>
<accession>A0A0C2VKH5</accession>
<dbReference type="Pfam" id="PF13556">
    <property type="entry name" value="HTH_30"/>
    <property type="match status" value="1"/>
</dbReference>
<dbReference type="AlphaFoldDB" id="A0A0C2VKH5"/>
<evidence type="ECO:0008006" key="5">
    <source>
        <dbReference type="Google" id="ProtNLM"/>
    </source>
</evidence>
<feature type="domain" description="Purine catabolism PurC-like" evidence="1">
    <location>
        <begin position="6"/>
        <end position="123"/>
    </location>
</feature>
<sequence>MKVADALNIGVLSTATVIAGINGLEREIKSIEVMEVPEVGSWATEGILMMTTFYSVKDDFNKQYEILKTLIEKKAAGMVIKLGRFIEQLPKEMIELAEQGSFPIISISKNVSYINVLSPLYEQLYEEKKKITQNDLNPFHEFIDEEHANVAEAIESLSKVVGSQVYIEGSEGSLLYCSDTFSSDGWRNSDLLLSKPVHPDYKLLVKKWRTELQHTPYKRVKFSDQRHRLIVPIFSKKLISAFIHLPYKNESKFQKIESRNVEIISRKLSEAIMSEQLDLQKERIEDMEVLESLLEYPNYVHDDRMFTLLFFTVKNNQETTIRATTLLDTNYLVRKKIKDFISPLPFEQSMIFEKHQHFFVLIQNLEKNNQLMLSQLELALNKSEKNSFLGNMHISVSSPFKDLINFDDKIKSVTKIMEVGFKVRPDNRLYAYNHLGIYEIIFNISSDPFAESYAKEVLSPILNDEGQLLETLVIFLNENGNVSRASEKLFVHRRTMTYRLQKIKELLNMELDDAENLFILRFCLKMKELL</sequence>
<protein>
    <recommendedName>
        <fullName evidence="5">PucR family transcriptional regulator</fullName>
    </recommendedName>
</protein>
<dbReference type="Proteomes" id="UP000031938">
    <property type="component" value="Unassembled WGS sequence"/>
</dbReference>
<dbReference type="OrthoDB" id="142218at2"/>